<reference evidence="1 2" key="1">
    <citation type="submission" date="2014-04" db="EMBL/GenBank/DDBJ databases">
        <authorList>
            <consortium name="DOE Joint Genome Institute"/>
            <person name="Kuo A."/>
            <person name="Kohler A."/>
            <person name="Nagy L.G."/>
            <person name="Floudas D."/>
            <person name="Copeland A."/>
            <person name="Barry K.W."/>
            <person name="Cichocki N."/>
            <person name="Veneault-Fourrey C."/>
            <person name="LaButti K."/>
            <person name="Lindquist E.A."/>
            <person name="Lipzen A."/>
            <person name="Lundell T."/>
            <person name="Morin E."/>
            <person name="Murat C."/>
            <person name="Sun H."/>
            <person name="Tunlid A."/>
            <person name="Henrissat B."/>
            <person name="Grigoriev I.V."/>
            <person name="Hibbett D.S."/>
            <person name="Martin F."/>
            <person name="Nordberg H.P."/>
            <person name="Cantor M.N."/>
            <person name="Hua S.X."/>
        </authorList>
    </citation>
    <scope>NUCLEOTIDE SEQUENCE [LARGE SCALE GENOMIC DNA]</scope>
    <source>
        <strain evidence="1 2">Foug A</strain>
    </source>
</reference>
<dbReference type="AlphaFoldDB" id="A0A0C3DTC3"/>
<name>A0A0C3DTC3_9AGAM</name>
<reference evidence="2" key="2">
    <citation type="submission" date="2015-01" db="EMBL/GenBank/DDBJ databases">
        <title>Evolutionary Origins and Diversification of the Mycorrhizal Mutualists.</title>
        <authorList>
            <consortium name="DOE Joint Genome Institute"/>
            <consortium name="Mycorrhizal Genomics Consortium"/>
            <person name="Kohler A."/>
            <person name="Kuo A."/>
            <person name="Nagy L.G."/>
            <person name="Floudas D."/>
            <person name="Copeland A."/>
            <person name="Barry K.W."/>
            <person name="Cichocki N."/>
            <person name="Veneault-Fourrey C."/>
            <person name="LaButti K."/>
            <person name="Lindquist E.A."/>
            <person name="Lipzen A."/>
            <person name="Lundell T."/>
            <person name="Morin E."/>
            <person name="Murat C."/>
            <person name="Riley R."/>
            <person name="Ohm R."/>
            <person name="Sun H."/>
            <person name="Tunlid A."/>
            <person name="Henrissat B."/>
            <person name="Grigoriev I.V."/>
            <person name="Hibbett D.S."/>
            <person name="Martin F."/>
        </authorList>
    </citation>
    <scope>NUCLEOTIDE SEQUENCE [LARGE SCALE GENOMIC DNA]</scope>
    <source>
        <strain evidence="2">Foug A</strain>
    </source>
</reference>
<dbReference type="EMBL" id="KN822076">
    <property type="protein sequence ID" value="KIM59186.1"/>
    <property type="molecule type" value="Genomic_DNA"/>
</dbReference>
<dbReference type="Proteomes" id="UP000053989">
    <property type="component" value="Unassembled WGS sequence"/>
</dbReference>
<proteinExistence type="predicted"/>
<sequence>MLSYIRLSLILDMHAPDTRPQLKARATLGVKFSPSFSFVPSSLPVCAASGVWSLGL</sequence>
<evidence type="ECO:0000313" key="2">
    <source>
        <dbReference type="Proteomes" id="UP000053989"/>
    </source>
</evidence>
<evidence type="ECO:0000313" key="1">
    <source>
        <dbReference type="EMBL" id="KIM59186.1"/>
    </source>
</evidence>
<protein>
    <submittedName>
        <fullName evidence="1">Uncharacterized protein</fullName>
    </submittedName>
</protein>
<dbReference type="InParanoid" id="A0A0C3DTC3"/>
<gene>
    <name evidence="1" type="ORF">SCLCIDRAFT_1032855</name>
</gene>
<dbReference type="HOGENOM" id="CLU_3015548_0_0_1"/>
<keyword evidence="2" id="KW-1185">Reference proteome</keyword>
<accession>A0A0C3DTC3</accession>
<organism evidence="1 2">
    <name type="scientific">Scleroderma citrinum Foug A</name>
    <dbReference type="NCBI Taxonomy" id="1036808"/>
    <lineage>
        <taxon>Eukaryota</taxon>
        <taxon>Fungi</taxon>
        <taxon>Dikarya</taxon>
        <taxon>Basidiomycota</taxon>
        <taxon>Agaricomycotina</taxon>
        <taxon>Agaricomycetes</taxon>
        <taxon>Agaricomycetidae</taxon>
        <taxon>Boletales</taxon>
        <taxon>Sclerodermatineae</taxon>
        <taxon>Sclerodermataceae</taxon>
        <taxon>Scleroderma</taxon>
    </lineage>
</organism>